<dbReference type="GO" id="GO:0030246">
    <property type="term" value="F:carbohydrate binding"/>
    <property type="evidence" value="ECO:0007669"/>
    <property type="project" value="TreeGrafter"/>
</dbReference>
<name>A0A160TFG5_9ZZZZ</name>
<dbReference type="PANTHER" id="PTHR30036:SF7">
    <property type="entry name" value="ABC TRANSPORTER PERIPLASMIC-BINDING PROTEIN YPHF"/>
    <property type="match status" value="1"/>
</dbReference>
<evidence type="ECO:0000256" key="2">
    <source>
        <dbReference type="ARBA" id="ARBA00007639"/>
    </source>
</evidence>
<dbReference type="PANTHER" id="PTHR30036">
    <property type="entry name" value="D-XYLOSE-BINDING PERIPLASMIC PROTEIN"/>
    <property type="match status" value="1"/>
</dbReference>
<gene>
    <name evidence="4" type="ORF">MGWOODY_Tha2208</name>
</gene>
<dbReference type="Gene3D" id="3.40.50.2300">
    <property type="match status" value="2"/>
</dbReference>
<accession>A0A160TFG5</accession>
<evidence type="ECO:0000313" key="4">
    <source>
        <dbReference type="EMBL" id="CUS41689.1"/>
    </source>
</evidence>
<feature type="domain" description="Periplasmic binding protein" evidence="3">
    <location>
        <begin position="12"/>
        <end position="288"/>
    </location>
</feature>
<comment type="subcellular location">
    <subcellularLocation>
        <location evidence="1">Cell envelope</location>
    </subcellularLocation>
</comment>
<dbReference type="InterPro" id="IPR050555">
    <property type="entry name" value="Bact_Solute-Bind_Prot2"/>
</dbReference>
<evidence type="ECO:0000256" key="1">
    <source>
        <dbReference type="ARBA" id="ARBA00004196"/>
    </source>
</evidence>
<dbReference type="EMBL" id="CZQC01000050">
    <property type="protein sequence ID" value="CUS41689.1"/>
    <property type="molecule type" value="Genomic_DNA"/>
</dbReference>
<organism evidence="4">
    <name type="scientific">hydrothermal vent metagenome</name>
    <dbReference type="NCBI Taxonomy" id="652676"/>
    <lineage>
        <taxon>unclassified sequences</taxon>
        <taxon>metagenomes</taxon>
        <taxon>ecological metagenomes</taxon>
    </lineage>
</organism>
<proteinExistence type="inferred from homology"/>
<dbReference type="AlphaFoldDB" id="A0A160TFG5"/>
<evidence type="ECO:0000259" key="3">
    <source>
        <dbReference type="Pfam" id="PF13407"/>
    </source>
</evidence>
<reference evidence="4" key="1">
    <citation type="submission" date="2015-10" db="EMBL/GenBank/DDBJ databases">
        <authorList>
            <person name="Gilbert D.G."/>
        </authorList>
    </citation>
    <scope>NUCLEOTIDE SEQUENCE</scope>
</reference>
<dbReference type="Pfam" id="PF13407">
    <property type="entry name" value="Peripla_BP_4"/>
    <property type="match status" value="1"/>
</dbReference>
<dbReference type="InterPro" id="IPR025997">
    <property type="entry name" value="SBP_2_dom"/>
</dbReference>
<dbReference type="GO" id="GO:0030288">
    <property type="term" value="C:outer membrane-bounded periplasmic space"/>
    <property type="evidence" value="ECO:0007669"/>
    <property type="project" value="TreeGrafter"/>
</dbReference>
<dbReference type="InterPro" id="IPR028082">
    <property type="entry name" value="Peripla_BP_I"/>
</dbReference>
<comment type="similarity">
    <text evidence="2">Belongs to the bacterial solute-binding protein 2 family.</text>
</comment>
<sequence>MNSIVAAEGMNFALVGKSIDDQNFIDAAQGCQEAAALNADTCVLLGGHGDSNAHLQYNAIETALASRQYDAIAISVTKSEFIAQAISQARIPILTFDSPFSGVDKVLSRGYVGADNVAFGQELALMAQELKPNGGCICLMTVNHDPNLADRILAVRRTLSGQKSFLDGQRLQGEGGWYEPERCPWNSGDNVERTMTQLSNTFNGIGSDVFLSVGAWPMNDIDAFRDTVEIYNNELKTHKKIIIIGVGKILPSYKALLKEHLVHAYVSIDFFEIGRETYRNMKKAANGESIAKTTYTKNEIVRSNSILENTTKKAATPIDK</sequence>
<protein>
    <recommendedName>
        <fullName evidence="3">Periplasmic binding protein domain-containing protein</fullName>
    </recommendedName>
</protein>
<dbReference type="SUPFAM" id="SSF53822">
    <property type="entry name" value="Periplasmic binding protein-like I"/>
    <property type="match status" value="1"/>
</dbReference>